<dbReference type="RefSeq" id="WP_349963325.1">
    <property type="nucleotide sequence ID" value="NZ_CP157965.1"/>
</dbReference>
<dbReference type="Gene3D" id="3.40.630.30">
    <property type="match status" value="1"/>
</dbReference>
<dbReference type="AlphaFoldDB" id="A0AAU7S6D7"/>
<dbReference type="PROSITE" id="PS51186">
    <property type="entry name" value="GNAT"/>
    <property type="match status" value="1"/>
</dbReference>
<sequence>MARLTVFQMHMAHAISLAFGLKAALATEKELPPRRFPLYAWREPRNLKRQRTNGIYILAPVTTADDWRAMHDIRRAVLFKPDRHSASYDENHADDRLEGNTPFLLFDDRVPIGVVRLDQRGEVGIVRLVAIVKDKQRLGHGRRLNGLLEAEAKNRGIRLLRVNAAPDAVGFYLKAGWSQHDWDISELVGLARNAVQMEKMISD</sequence>
<dbReference type="InterPro" id="IPR000182">
    <property type="entry name" value="GNAT_dom"/>
</dbReference>
<dbReference type="EC" id="2.3.1.-" evidence="2"/>
<keyword evidence="2" id="KW-0614">Plasmid</keyword>
<evidence type="ECO:0000259" key="1">
    <source>
        <dbReference type="PROSITE" id="PS51186"/>
    </source>
</evidence>
<dbReference type="CDD" id="cd04301">
    <property type="entry name" value="NAT_SF"/>
    <property type="match status" value="1"/>
</dbReference>
<reference evidence="2" key="1">
    <citation type="submission" date="2024-06" db="EMBL/GenBank/DDBJ databases">
        <authorList>
            <person name="Li T."/>
            <person name="Gao R."/>
        </authorList>
    </citation>
    <scope>NUCLEOTIDE SEQUENCE</scope>
    <source>
        <strain evidence="2">ZPR3</strain>
        <plasmid evidence="2">unnamed5</plasmid>
    </source>
</reference>
<keyword evidence="2" id="KW-0012">Acyltransferase</keyword>
<dbReference type="GO" id="GO:0016747">
    <property type="term" value="F:acyltransferase activity, transferring groups other than amino-acyl groups"/>
    <property type="evidence" value="ECO:0007669"/>
    <property type="project" value="InterPro"/>
</dbReference>
<accession>A0AAU7S6D7</accession>
<geneLocation type="plasmid" evidence="2">
    <name>unnamed5</name>
</geneLocation>
<protein>
    <submittedName>
        <fullName evidence="2">GNAT family N-acetyltransferase</fullName>
        <ecNumber evidence="2">2.3.1.-</ecNumber>
    </submittedName>
</protein>
<name>A0AAU7S6D7_9HYPH</name>
<keyword evidence="2" id="KW-0808">Transferase</keyword>
<gene>
    <name evidence="2" type="ORF">ABM479_35665</name>
</gene>
<dbReference type="SUPFAM" id="SSF55729">
    <property type="entry name" value="Acyl-CoA N-acyltransferases (Nat)"/>
    <property type="match status" value="1"/>
</dbReference>
<proteinExistence type="predicted"/>
<dbReference type="Pfam" id="PF13673">
    <property type="entry name" value="Acetyltransf_10"/>
    <property type="match status" value="1"/>
</dbReference>
<dbReference type="InterPro" id="IPR016181">
    <property type="entry name" value="Acyl_CoA_acyltransferase"/>
</dbReference>
<evidence type="ECO:0000313" key="2">
    <source>
        <dbReference type="EMBL" id="XBT98055.1"/>
    </source>
</evidence>
<feature type="domain" description="N-acetyltransferase" evidence="1">
    <location>
        <begin position="56"/>
        <end position="202"/>
    </location>
</feature>
<dbReference type="EMBL" id="CP157965">
    <property type="protein sequence ID" value="XBT98055.1"/>
    <property type="molecule type" value="Genomic_DNA"/>
</dbReference>
<organism evidence="2">
    <name type="scientific">Rhizobium sp. ZPR3</name>
    <dbReference type="NCBI Taxonomy" id="3158967"/>
    <lineage>
        <taxon>Bacteria</taxon>
        <taxon>Pseudomonadati</taxon>
        <taxon>Pseudomonadota</taxon>
        <taxon>Alphaproteobacteria</taxon>
        <taxon>Hyphomicrobiales</taxon>
        <taxon>Rhizobiaceae</taxon>
        <taxon>Rhizobium/Agrobacterium group</taxon>
        <taxon>Rhizobium</taxon>
    </lineage>
</organism>